<dbReference type="AlphaFoldDB" id="A0A934TYB6"/>
<feature type="transmembrane region" description="Helical" evidence="1">
    <location>
        <begin position="201"/>
        <end position="218"/>
    </location>
</feature>
<feature type="transmembrane region" description="Helical" evidence="1">
    <location>
        <begin position="124"/>
        <end position="152"/>
    </location>
</feature>
<dbReference type="RefSeq" id="WP_201426848.1">
    <property type="nucleotide sequence ID" value="NZ_JAEQMG010000040.1"/>
</dbReference>
<accession>A0A934TYB6</accession>
<dbReference type="InterPro" id="IPR039447">
    <property type="entry name" value="UreH-like_TM_dom"/>
</dbReference>
<dbReference type="EMBL" id="JAEQMG010000040">
    <property type="protein sequence ID" value="MBK6087542.1"/>
    <property type="molecule type" value="Genomic_DNA"/>
</dbReference>
<evidence type="ECO:0000259" key="2">
    <source>
        <dbReference type="Pfam" id="PF13386"/>
    </source>
</evidence>
<comment type="caution">
    <text evidence="3">The sequence shown here is derived from an EMBL/GenBank/DDBJ whole genome shotgun (WGS) entry which is preliminary data.</text>
</comment>
<dbReference type="Proteomes" id="UP000633365">
    <property type="component" value="Unassembled WGS sequence"/>
</dbReference>
<organism evidence="3 4">
    <name type="scientific">Ruminococcus difficilis</name>
    <dbReference type="NCBI Taxonomy" id="2763069"/>
    <lineage>
        <taxon>Bacteria</taxon>
        <taxon>Bacillati</taxon>
        <taxon>Bacillota</taxon>
        <taxon>Clostridia</taxon>
        <taxon>Eubacteriales</taxon>
        <taxon>Oscillospiraceae</taxon>
        <taxon>Ruminococcus</taxon>
    </lineage>
</organism>
<feature type="transmembrane region" description="Helical" evidence="1">
    <location>
        <begin position="6"/>
        <end position="33"/>
    </location>
</feature>
<feature type="domain" description="Urease accessory protein UreH-like transmembrane" evidence="2">
    <location>
        <begin position="12"/>
        <end position="199"/>
    </location>
</feature>
<proteinExistence type="predicted"/>
<dbReference type="Pfam" id="PF13386">
    <property type="entry name" value="DsbD_2"/>
    <property type="match status" value="1"/>
</dbReference>
<evidence type="ECO:0000313" key="3">
    <source>
        <dbReference type="EMBL" id="MBK6087542.1"/>
    </source>
</evidence>
<feature type="transmembrane region" description="Helical" evidence="1">
    <location>
        <begin position="158"/>
        <end position="180"/>
    </location>
</feature>
<gene>
    <name evidence="3" type="ORF">JKK62_02570</name>
</gene>
<evidence type="ECO:0000313" key="4">
    <source>
        <dbReference type="Proteomes" id="UP000633365"/>
    </source>
</evidence>
<keyword evidence="1" id="KW-0812">Transmembrane</keyword>
<reference evidence="3" key="1">
    <citation type="submission" date="2021-01" db="EMBL/GenBank/DDBJ databases">
        <title>Genome public.</title>
        <authorList>
            <person name="Liu C."/>
            <person name="Sun Q."/>
        </authorList>
    </citation>
    <scope>NUCLEOTIDE SEQUENCE</scope>
    <source>
        <strain evidence="3">M6</strain>
    </source>
</reference>
<evidence type="ECO:0000256" key="1">
    <source>
        <dbReference type="SAM" id="Phobius"/>
    </source>
</evidence>
<sequence>MLMEALAASVSVGLGCGTCCGSSASSFLAVYILTEGGGFKSSMKHVGSYFLGKILAVCAICALTSAIGKVFIDENGMIGGFNLHHLVSWVMIVSALFLIYRWFRNRKPDCKKCGGKCSAKHKTRLIPSFSVGLAYGAYPCVPLTMVAGYAMLLSLPAAVLLGAAFALASSLTPMLVVFGLSGALSGKINKQLGKAMPYVQLTVYILFLILAVVSLFWYN</sequence>
<name>A0A934TYB6_9FIRM</name>
<keyword evidence="4" id="KW-1185">Reference proteome</keyword>
<keyword evidence="1" id="KW-0472">Membrane</keyword>
<protein>
    <submittedName>
        <fullName evidence="3">Sulfite exporter TauE/SafE family protein</fullName>
    </submittedName>
</protein>
<keyword evidence="1" id="KW-1133">Transmembrane helix</keyword>
<feature type="transmembrane region" description="Helical" evidence="1">
    <location>
        <begin position="84"/>
        <end position="103"/>
    </location>
</feature>
<feature type="transmembrane region" description="Helical" evidence="1">
    <location>
        <begin position="54"/>
        <end position="72"/>
    </location>
</feature>